<feature type="transmembrane region" description="Helical" evidence="5">
    <location>
        <begin position="296"/>
        <end position="314"/>
    </location>
</feature>
<evidence type="ECO:0000256" key="6">
    <source>
        <dbReference type="SAM" id="SignalP"/>
    </source>
</evidence>
<feature type="signal peptide" evidence="6">
    <location>
        <begin position="1"/>
        <end position="19"/>
    </location>
</feature>
<comment type="subcellular location">
    <subcellularLocation>
        <location evidence="1">Endomembrane system</location>
        <topology evidence="1">Multi-pass membrane protein</topology>
    </subcellularLocation>
</comment>
<dbReference type="AlphaFoldDB" id="A0AB34JUV3"/>
<feature type="transmembrane region" description="Helical" evidence="5">
    <location>
        <begin position="44"/>
        <end position="63"/>
    </location>
</feature>
<dbReference type="GO" id="GO:0016020">
    <property type="term" value="C:membrane"/>
    <property type="evidence" value="ECO:0007669"/>
    <property type="project" value="UniProtKB-ARBA"/>
</dbReference>
<dbReference type="PANTHER" id="PTHR43826:SF8">
    <property type="entry name" value="MAJOR FACILITATOR SUPERFAMILY (MFS) PROFILE DOMAIN-CONTAINING PROTEIN"/>
    <property type="match status" value="1"/>
</dbReference>
<dbReference type="Proteomes" id="UP001515480">
    <property type="component" value="Unassembled WGS sequence"/>
</dbReference>
<feature type="transmembrane region" description="Helical" evidence="5">
    <location>
        <begin position="104"/>
        <end position="128"/>
    </location>
</feature>
<evidence type="ECO:0000313" key="8">
    <source>
        <dbReference type="Proteomes" id="UP001515480"/>
    </source>
</evidence>
<feature type="chain" id="PRO_5044261087" description="Major facilitator superfamily (MFS) profile domain-containing protein" evidence="6">
    <location>
        <begin position="20"/>
        <end position="422"/>
    </location>
</feature>
<keyword evidence="8" id="KW-1185">Reference proteome</keyword>
<dbReference type="GO" id="GO:0061513">
    <property type="term" value="F:glucose 6-phosphate:phosphate antiporter activity"/>
    <property type="evidence" value="ECO:0007669"/>
    <property type="project" value="TreeGrafter"/>
</dbReference>
<dbReference type="GO" id="GO:0035435">
    <property type="term" value="P:phosphate ion transmembrane transport"/>
    <property type="evidence" value="ECO:0007669"/>
    <property type="project" value="TreeGrafter"/>
</dbReference>
<evidence type="ECO:0000256" key="2">
    <source>
        <dbReference type="ARBA" id="ARBA00022692"/>
    </source>
</evidence>
<name>A0AB34JUV3_PRYPA</name>
<dbReference type="GO" id="GO:0012505">
    <property type="term" value="C:endomembrane system"/>
    <property type="evidence" value="ECO:0007669"/>
    <property type="project" value="UniProtKB-SubCell"/>
</dbReference>
<keyword evidence="2 5" id="KW-0812">Transmembrane</keyword>
<dbReference type="InterPro" id="IPR011701">
    <property type="entry name" value="MFS"/>
</dbReference>
<sequence>MVGPAALSWLLFAAVLVNQIGRVMVPSVMTSVLADKDFDVTAESRGFMLAVVSAVCLGGKFLGAAVTDKLGGWFMLILVFAGYGVSSLGLVLTSSPTTFAVMWWVNSLAYTIAWGAACQVIGASYSAADRPVQLTRIASASRFGATLGSMVFGSLLKAGMTWRRTLLPAIPIQLLLSAVCTYLWLSSKPSVAAVEGGEKTGATKAPEPSPSEAASPWRHVTSLNFWLMFIPKVVLFTYTQFFMNFVGPLLHSNYGFDHGDATSLAGLGQGGSVLGLLVVGDMVYKKLTPTQKQKMVLGLLAICIVVPFTLAFAKRLPFDISILAVPLLFLWSLAYALPFYLPPGEFALRIGGKSASALFTNLFDAGGFTLCFFWNSWASRATKEGNFEAVLVSQAVFGVISFVCMPLCLYRLEASVADKKKD</sequence>
<dbReference type="EMBL" id="JBGBPQ010000005">
    <property type="protein sequence ID" value="KAL1524476.1"/>
    <property type="molecule type" value="Genomic_DNA"/>
</dbReference>
<dbReference type="Gene3D" id="1.20.1250.20">
    <property type="entry name" value="MFS general substrate transporter like domains"/>
    <property type="match status" value="1"/>
</dbReference>
<evidence type="ECO:0008006" key="9">
    <source>
        <dbReference type="Google" id="ProtNLM"/>
    </source>
</evidence>
<gene>
    <name evidence="7" type="ORF">AB1Y20_019370</name>
</gene>
<accession>A0AB34JUV3</accession>
<protein>
    <recommendedName>
        <fullName evidence="9">Major facilitator superfamily (MFS) profile domain-containing protein</fullName>
    </recommendedName>
</protein>
<feature type="transmembrane region" description="Helical" evidence="5">
    <location>
        <begin position="225"/>
        <end position="243"/>
    </location>
</feature>
<feature type="transmembrane region" description="Helical" evidence="5">
    <location>
        <begin position="140"/>
        <end position="160"/>
    </location>
</feature>
<evidence type="ECO:0000256" key="4">
    <source>
        <dbReference type="ARBA" id="ARBA00023136"/>
    </source>
</evidence>
<proteinExistence type="predicted"/>
<dbReference type="CDD" id="cd06174">
    <property type="entry name" value="MFS"/>
    <property type="match status" value="1"/>
</dbReference>
<keyword evidence="4 5" id="KW-0472">Membrane</keyword>
<organism evidence="7 8">
    <name type="scientific">Prymnesium parvum</name>
    <name type="common">Toxic golden alga</name>
    <dbReference type="NCBI Taxonomy" id="97485"/>
    <lineage>
        <taxon>Eukaryota</taxon>
        <taxon>Haptista</taxon>
        <taxon>Haptophyta</taxon>
        <taxon>Prymnesiophyceae</taxon>
        <taxon>Prymnesiales</taxon>
        <taxon>Prymnesiaceae</taxon>
        <taxon>Prymnesium</taxon>
    </lineage>
</organism>
<feature type="transmembrane region" description="Helical" evidence="5">
    <location>
        <begin position="263"/>
        <end position="284"/>
    </location>
</feature>
<dbReference type="Pfam" id="PF07690">
    <property type="entry name" value="MFS_1"/>
    <property type="match status" value="1"/>
</dbReference>
<dbReference type="InterPro" id="IPR051337">
    <property type="entry name" value="OPA_Antiporter"/>
</dbReference>
<reference evidence="7 8" key="1">
    <citation type="journal article" date="2024" name="Science">
        <title>Giant polyketide synthase enzymes in the biosynthesis of giant marine polyether toxins.</title>
        <authorList>
            <person name="Fallon T.R."/>
            <person name="Shende V.V."/>
            <person name="Wierzbicki I.H."/>
            <person name="Pendleton A.L."/>
            <person name="Watervoot N.F."/>
            <person name="Auber R.P."/>
            <person name="Gonzalez D.J."/>
            <person name="Wisecaver J.H."/>
            <person name="Moore B.S."/>
        </authorList>
    </citation>
    <scope>NUCLEOTIDE SEQUENCE [LARGE SCALE GENOMIC DNA]</scope>
    <source>
        <strain evidence="7 8">12B1</strain>
    </source>
</reference>
<dbReference type="SUPFAM" id="SSF103473">
    <property type="entry name" value="MFS general substrate transporter"/>
    <property type="match status" value="1"/>
</dbReference>
<dbReference type="PANTHER" id="PTHR43826">
    <property type="entry name" value="GLUCOSE-6-PHOSPHATE EXCHANGER SLC37A4"/>
    <property type="match status" value="1"/>
</dbReference>
<evidence type="ECO:0000256" key="3">
    <source>
        <dbReference type="ARBA" id="ARBA00022989"/>
    </source>
</evidence>
<comment type="caution">
    <text evidence="7">The sequence shown here is derived from an EMBL/GenBank/DDBJ whole genome shotgun (WGS) entry which is preliminary data.</text>
</comment>
<feature type="transmembrane region" description="Helical" evidence="5">
    <location>
        <begin position="320"/>
        <end position="342"/>
    </location>
</feature>
<evidence type="ECO:0000256" key="1">
    <source>
        <dbReference type="ARBA" id="ARBA00004127"/>
    </source>
</evidence>
<feature type="transmembrane region" description="Helical" evidence="5">
    <location>
        <begin position="166"/>
        <end position="185"/>
    </location>
</feature>
<keyword evidence="6" id="KW-0732">Signal</keyword>
<keyword evidence="3 5" id="KW-1133">Transmembrane helix</keyword>
<evidence type="ECO:0000256" key="5">
    <source>
        <dbReference type="SAM" id="Phobius"/>
    </source>
</evidence>
<dbReference type="InterPro" id="IPR036259">
    <property type="entry name" value="MFS_trans_sf"/>
</dbReference>
<evidence type="ECO:0000313" key="7">
    <source>
        <dbReference type="EMBL" id="KAL1524476.1"/>
    </source>
</evidence>
<feature type="transmembrane region" description="Helical" evidence="5">
    <location>
        <begin position="354"/>
        <end position="377"/>
    </location>
</feature>
<feature type="transmembrane region" description="Helical" evidence="5">
    <location>
        <begin position="70"/>
        <end position="92"/>
    </location>
</feature>
<feature type="transmembrane region" description="Helical" evidence="5">
    <location>
        <begin position="389"/>
        <end position="412"/>
    </location>
</feature>